<name>A0ABQ5K0L4_9EUKA</name>
<evidence type="ECO:0000256" key="1">
    <source>
        <dbReference type="SAM" id="Phobius"/>
    </source>
</evidence>
<protein>
    <submittedName>
        <fullName evidence="2">Uncharacterized protein</fullName>
    </submittedName>
</protein>
<keyword evidence="3" id="KW-1185">Reference proteome</keyword>
<accession>A0ABQ5K0L4</accession>
<keyword evidence="1" id="KW-0812">Transmembrane</keyword>
<organism evidence="2 3">
    <name type="scientific">Aduncisulcus paluster</name>
    <dbReference type="NCBI Taxonomy" id="2918883"/>
    <lineage>
        <taxon>Eukaryota</taxon>
        <taxon>Metamonada</taxon>
        <taxon>Carpediemonas-like organisms</taxon>
        <taxon>Aduncisulcus</taxon>
    </lineage>
</organism>
<sequence>MVFPSDDFYSVLDNLDPSVEELWSDDYPQHQNIVFSVANTIDSTISEYTKHVRKFSSLLIENLESTSTGSVTKDEFDNVFRSSSEPFDEDSDIISVLSKYSPSDQVNPVSFESISVHTPSRASTSDIRFSCKFEDSDTACSSPQTCVLHSFQSTTNSDNKKISSISHSLASSFEDLKAVHSSSSENEHLNEDSEFMWNIIADPSGASFFYPSVYMTSSSILTSSLRTRSLYDRRYSNVYANSSSLGMRRGVVFLIDTSIDPILSEIMKSSVSIYILNILYRSIMNVFESLGDNDWLGIVSGDEVWQGGIMMVDSDFNCSNPNGDLEDIDDTDRLKYGLMQLRDETIRSVVRNELSTYFESLFTYVNDSISSTAVFSTNLTVSGNSPFVSISAASSTYDAENNHPLFGSTTAGLTALSSAINPTVSLKTVLKERLRSDLGWSSSQQNMSSFRPLPHSSPLHMFVFSLGSCIHFYYPQFLLKERRRLLSEYSNFYTHFYIIDVLYHINNGTISQLVKDEMLLTSEYSDNADNDIDLSFKGHYPCLLDSVLDNLEELCDASMTRISLLRGVDIIANIVRKNDISLFKLHTKSALQETVFQHLDSWLGCKILTPLVTEMSEIPSSILLNYLLEEYIDDNNEKEEAESDRNAVDLLQKYAFIDISTELDPIVNKVVVTFSIPLLSRSGTFYGVYSSSFDSNYLNELIYSDSAYYALSDTVTVDFNPSQSYLMLFDPNKKTLFHPSLLPTRIDANTMDIDDLENLIATISDDSDPIYLKSVNSSTGSEISFKEEIIDACFDEDIVNGSVMAKSFHRLHESIALPSLLTVQYEWTVLSCGLQLVLGVSELDMYRVNRSGPTVACDTSMPSVYDSDYTLADENNPLTSPYEPCFQPTVFSHVSHLSQEELSALGWEYIPEDSSEYPSLGGLYVLFGNEVFGIPSVLQENGLYGEDAISFDVAKDINRYLIKQPCDREYFSDQELDDILIMSMLTYYWEYSLIHGESQTTFGQFLFDILMFTRAGVSLLSPESPFDFSFHFEQRFWVNFSYANADMPLFLFAPFRIQPTNVFLISASIPIVIPTSSGKNVPFAVASYTLSMTSLSNFFSNTICGESYASCILVASNGDFIFSSNSYHSNEIFSTNVTNSLANIREIAPDLYYFLLKNEIFYEYEVFIPSTGEYDVLSIINISGFTQTATVVQDSSDSSSSSTTRTISYHVGSFEDECSDGSFSTVVYSFNSEYDYMLCVIIDLPDVPICSLEDEEASEFDICEESMASITSSAHWKIANITELSARSDNETDGKFYFGKHDVQGFRVTVIVFCTLLAVVIFWELFHH</sequence>
<keyword evidence="1" id="KW-1133">Transmembrane helix</keyword>
<keyword evidence="1" id="KW-0472">Membrane</keyword>
<evidence type="ECO:0000313" key="2">
    <source>
        <dbReference type="EMBL" id="GKT22819.1"/>
    </source>
</evidence>
<gene>
    <name evidence="2" type="ORF">ADUPG1_012232</name>
</gene>
<comment type="caution">
    <text evidence="2">The sequence shown here is derived from an EMBL/GenBank/DDBJ whole genome shotgun (WGS) entry which is preliminary data.</text>
</comment>
<reference evidence="2" key="1">
    <citation type="submission" date="2022-03" db="EMBL/GenBank/DDBJ databases">
        <title>Draft genome sequence of Aduncisulcus paluster, a free-living microaerophilic Fornicata.</title>
        <authorList>
            <person name="Yuyama I."/>
            <person name="Kume K."/>
            <person name="Tamura T."/>
            <person name="Inagaki Y."/>
            <person name="Hashimoto T."/>
        </authorList>
    </citation>
    <scope>NUCLEOTIDE SEQUENCE</scope>
    <source>
        <strain evidence="2">NY0171</strain>
    </source>
</reference>
<evidence type="ECO:0000313" key="3">
    <source>
        <dbReference type="Proteomes" id="UP001057375"/>
    </source>
</evidence>
<dbReference type="EMBL" id="BQXS01012427">
    <property type="protein sequence ID" value="GKT22819.1"/>
    <property type="molecule type" value="Genomic_DNA"/>
</dbReference>
<proteinExistence type="predicted"/>
<dbReference type="Proteomes" id="UP001057375">
    <property type="component" value="Unassembled WGS sequence"/>
</dbReference>
<feature type="transmembrane region" description="Helical" evidence="1">
    <location>
        <begin position="1305"/>
        <end position="1326"/>
    </location>
</feature>